<proteinExistence type="predicted"/>
<evidence type="ECO:0000313" key="4">
    <source>
        <dbReference type="EMBL" id="QAY73969.1"/>
    </source>
</evidence>
<protein>
    <submittedName>
        <fullName evidence="4">GNAT family N-acetyltransferase</fullName>
    </submittedName>
</protein>
<dbReference type="SUPFAM" id="SSF55729">
    <property type="entry name" value="Acyl-CoA N-acyltransferases (Nat)"/>
    <property type="match status" value="1"/>
</dbReference>
<dbReference type="CDD" id="cd04301">
    <property type="entry name" value="NAT_SF"/>
    <property type="match status" value="1"/>
</dbReference>
<dbReference type="Proteomes" id="UP000291259">
    <property type="component" value="Chromosome"/>
</dbReference>
<dbReference type="AlphaFoldDB" id="A0A4P6FHG1"/>
<dbReference type="Gene3D" id="3.40.630.30">
    <property type="match status" value="1"/>
</dbReference>
<name>A0A4P6FHG1_9MICO</name>
<dbReference type="KEGG" id="agf:ET445_12080"/>
<evidence type="ECO:0000256" key="1">
    <source>
        <dbReference type="ARBA" id="ARBA00022679"/>
    </source>
</evidence>
<keyword evidence="1 4" id="KW-0808">Transferase</keyword>
<organism evidence="4 5">
    <name type="scientific">Agromyces protaetiae</name>
    <dbReference type="NCBI Taxonomy" id="2509455"/>
    <lineage>
        <taxon>Bacteria</taxon>
        <taxon>Bacillati</taxon>
        <taxon>Actinomycetota</taxon>
        <taxon>Actinomycetes</taxon>
        <taxon>Micrococcales</taxon>
        <taxon>Microbacteriaceae</taxon>
        <taxon>Agromyces</taxon>
    </lineage>
</organism>
<accession>A0A4P6FHG1</accession>
<dbReference type="InterPro" id="IPR016181">
    <property type="entry name" value="Acyl_CoA_acyltransferase"/>
</dbReference>
<dbReference type="InterPro" id="IPR050832">
    <property type="entry name" value="Bact_Acetyltransf"/>
</dbReference>
<dbReference type="InterPro" id="IPR000182">
    <property type="entry name" value="GNAT_dom"/>
</dbReference>
<dbReference type="EMBL" id="CP035491">
    <property type="protein sequence ID" value="QAY73969.1"/>
    <property type="molecule type" value="Genomic_DNA"/>
</dbReference>
<dbReference type="RefSeq" id="WP_129191518.1">
    <property type="nucleotide sequence ID" value="NZ_CP035491.1"/>
</dbReference>
<feature type="domain" description="N-acetyltransferase" evidence="3">
    <location>
        <begin position="3"/>
        <end position="148"/>
    </location>
</feature>
<dbReference type="GO" id="GO:0016747">
    <property type="term" value="F:acyltransferase activity, transferring groups other than amino-acyl groups"/>
    <property type="evidence" value="ECO:0007669"/>
    <property type="project" value="InterPro"/>
</dbReference>
<evidence type="ECO:0000256" key="2">
    <source>
        <dbReference type="ARBA" id="ARBA00023315"/>
    </source>
</evidence>
<dbReference type="Pfam" id="PF00583">
    <property type="entry name" value="Acetyltransf_1"/>
    <property type="match status" value="1"/>
</dbReference>
<sequence>MTHEIRPAGDDDFFAWLPLFDGYCRFYEHELDDQKALTVWTWLRDATHPLEAILAFDEEGEAIALAHFRGVPDTLNATTAVFLDDLYVVPEHRRNGVARALIETVHSRAAELGTGGVSWVTSAANEDAQALYDSLARRTEWVTYEMDA</sequence>
<dbReference type="PROSITE" id="PS51186">
    <property type="entry name" value="GNAT"/>
    <property type="match status" value="1"/>
</dbReference>
<dbReference type="PANTHER" id="PTHR43877">
    <property type="entry name" value="AMINOALKYLPHOSPHONATE N-ACETYLTRANSFERASE-RELATED-RELATED"/>
    <property type="match status" value="1"/>
</dbReference>
<keyword evidence="5" id="KW-1185">Reference proteome</keyword>
<gene>
    <name evidence="4" type="ORF">ET445_12080</name>
</gene>
<dbReference type="OrthoDB" id="9805924at2"/>
<evidence type="ECO:0000313" key="5">
    <source>
        <dbReference type="Proteomes" id="UP000291259"/>
    </source>
</evidence>
<keyword evidence="2" id="KW-0012">Acyltransferase</keyword>
<evidence type="ECO:0000259" key="3">
    <source>
        <dbReference type="PROSITE" id="PS51186"/>
    </source>
</evidence>
<reference evidence="4 5" key="1">
    <citation type="submission" date="2019-01" db="EMBL/GenBank/DDBJ databases">
        <title>Genome sequencing of strain FW100M-8.</title>
        <authorList>
            <person name="Heo J."/>
            <person name="Kim S.-J."/>
            <person name="Kim J.-S."/>
            <person name="Hong S.-B."/>
            <person name="Kwon S.-W."/>
        </authorList>
    </citation>
    <scope>NUCLEOTIDE SEQUENCE [LARGE SCALE GENOMIC DNA]</scope>
    <source>
        <strain evidence="4 5">FW100M-8</strain>
    </source>
</reference>